<dbReference type="NCBIfam" id="NF033679">
    <property type="entry name" value="DNRLRE_dom"/>
    <property type="match status" value="1"/>
</dbReference>
<dbReference type="InterPro" id="IPR013783">
    <property type="entry name" value="Ig-like_fold"/>
</dbReference>
<keyword evidence="2" id="KW-0964">Secreted</keyword>
<dbReference type="OrthoDB" id="1947745at2"/>
<dbReference type="Pfam" id="PF08481">
    <property type="entry name" value="GBS_Bsp-like"/>
    <property type="match status" value="1"/>
</dbReference>
<evidence type="ECO:0000259" key="4">
    <source>
        <dbReference type="Pfam" id="PF24517"/>
    </source>
</evidence>
<gene>
    <name evidence="5" type="ORF">DFP95_102100</name>
</gene>
<dbReference type="InterPro" id="IPR055372">
    <property type="entry name" value="CBM96"/>
</dbReference>
<dbReference type="InterPro" id="IPR013688">
    <property type="entry name" value="GBS_Bsp-like"/>
</dbReference>
<sequence length="504" mass="54975">MAQVTITADSTWHDAYTYSTYAGEQGSISEQSVGQGLDSGQAYSYIKPNLSVVPAGATITSARLYLYTSSRNLNTGDYYAFRINTITSDWNELTIHYYNTPTVLYVDGPQYEGSAYVHGPQWININITMQMIAQKAGTGYGAFIGNWGSLGSNGQAVWWPTSEAEANRPYLVIDYIPPDAIPPTATGGTPAAQYLNLTLGQTFRVEVTGVSDAGSGVQKVQFPTWTTPGGQDDIQWYNGVNAGGGHWYYDIPISNHGNYYGEYQTHVYAFDNNGNSQAVRTVSTFIGRSPNAPIISTPVSGTLYNRRPKVRLSATDPDANSLVYEIQFATDVAFTTIYHTATSDANPDHFTPNGRIATGTVTTWQPAANFAYGTYYVRVRANDGVAYGPWSNTLTLAISNPNWTDANIGNADTAIRKVWIDELRSKINTVRIARGLEVASFTTISANVTGVRAVHITELRTAMSSMFTTLGITPPVYTDPTITADVTNRKGIHIKELRNAVIQL</sequence>
<dbReference type="RefSeq" id="WP_115991458.1">
    <property type="nucleotide sequence ID" value="NZ_QRDY01000002.1"/>
</dbReference>
<dbReference type="AlphaFoldDB" id="A0A3D9ISD1"/>
<keyword evidence="6" id="KW-1185">Reference proteome</keyword>
<dbReference type="Gene3D" id="2.60.40.3760">
    <property type="match status" value="1"/>
</dbReference>
<dbReference type="Pfam" id="PF24517">
    <property type="entry name" value="CBM96"/>
    <property type="match status" value="1"/>
</dbReference>
<evidence type="ECO:0000256" key="1">
    <source>
        <dbReference type="ARBA" id="ARBA00004613"/>
    </source>
</evidence>
<name>A0A3D9ISD1_9BACL</name>
<proteinExistence type="predicted"/>
<comment type="caution">
    <text evidence="5">The sequence shown here is derived from an EMBL/GenBank/DDBJ whole genome shotgun (WGS) entry which is preliminary data.</text>
</comment>
<keyword evidence="3" id="KW-0732">Signal</keyword>
<accession>A0A3D9ISD1</accession>
<evidence type="ECO:0000313" key="5">
    <source>
        <dbReference type="EMBL" id="RED64680.1"/>
    </source>
</evidence>
<evidence type="ECO:0000256" key="3">
    <source>
        <dbReference type="ARBA" id="ARBA00022729"/>
    </source>
</evidence>
<evidence type="ECO:0000313" key="6">
    <source>
        <dbReference type="Proteomes" id="UP000256869"/>
    </source>
</evidence>
<organism evidence="5 6">
    <name type="scientific">Cohnella lupini</name>
    <dbReference type="NCBI Taxonomy" id="1294267"/>
    <lineage>
        <taxon>Bacteria</taxon>
        <taxon>Bacillati</taxon>
        <taxon>Bacillota</taxon>
        <taxon>Bacilli</taxon>
        <taxon>Bacillales</taxon>
        <taxon>Paenibacillaceae</taxon>
        <taxon>Cohnella</taxon>
    </lineage>
</organism>
<protein>
    <submittedName>
        <fullName evidence="5">GBS Bsp-like repeat-containing protein</fullName>
    </submittedName>
</protein>
<dbReference type="Gene3D" id="2.60.40.10">
    <property type="entry name" value="Immunoglobulins"/>
    <property type="match status" value="1"/>
</dbReference>
<evidence type="ECO:0000256" key="2">
    <source>
        <dbReference type="ARBA" id="ARBA00022525"/>
    </source>
</evidence>
<feature type="domain" description="Carbohydrate-binding module family 96" evidence="4">
    <location>
        <begin position="3"/>
        <end position="174"/>
    </location>
</feature>
<dbReference type="EMBL" id="QRDY01000002">
    <property type="protein sequence ID" value="RED64680.1"/>
    <property type="molecule type" value="Genomic_DNA"/>
</dbReference>
<reference evidence="5 6" key="1">
    <citation type="submission" date="2018-07" db="EMBL/GenBank/DDBJ databases">
        <title>Genomic Encyclopedia of Type Strains, Phase III (KMG-III): the genomes of soil and plant-associated and newly described type strains.</title>
        <authorList>
            <person name="Whitman W."/>
        </authorList>
    </citation>
    <scope>NUCLEOTIDE SEQUENCE [LARGE SCALE GENOMIC DNA]</scope>
    <source>
        <strain evidence="5 6">CECT 8236</strain>
    </source>
</reference>
<dbReference type="Proteomes" id="UP000256869">
    <property type="component" value="Unassembled WGS sequence"/>
</dbReference>
<comment type="subcellular location">
    <subcellularLocation>
        <location evidence="1">Secreted</location>
    </subcellularLocation>
</comment>